<evidence type="ECO:0000313" key="2">
    <source>
        <dbReference type="Proteomes" id="UP000298416"/>
    </source>
</evidence>
<reference evidence="1" key="1">
    <citation type="submission" date="2018-01" db="EMBL/GenBank/DDBJ databases">
        <authorList>
            <person name="Mao J.F."/>
        </authorList>
    </citation>
    <scope>NUCLEOTIDE SEQUENCE</scope>
    <source>
        <strain evidence="1">Huo1</strain>
        <tissue evidence="1">Leaf</tissue>
    </source>
</reference>
<dbReference type="AlphaFoldDB" id="A0A8X8ZT24"/>
<protein>
    <submittedName>
        <fullName evidence="1">Uncharacterized protein</fullName>
    </submittedName>
</protein>
<proteinExistence type="predicted"/>
<dbReference type="EMBL" id="PNBA02000008">
    <property type="protein sequence ID" value="KAG6415109.1"/>
    <property type="molecule type" value="Genomic_DNA"/>
</dbReference>
<dbReference type="PANTHER" id="PTHR37720:SF2">
    <property type="entry name" value="OS10G0481400 PROTEIN"/>
    <property type="match status" value="1"/>
</dbReference>
<comment type="caution">
    <text evidence="1">The sequence shown here is derived from an EMBL/GenBank/DDBJ whole genome shotgun (WGS) entry which is preliminary data.</text>
</comment>
<gene>
    <name evidence="1" type="ORF">SASPL_122511</name>
</gene>
<dbReference type="Proteomes" id="UP000298416">
    <property type="component" value="Unassembled WGS sequence"/>
</dbReference>
<name>A0A8X8ZT24_SALSN</name>
<evidence type="ECO:0000313" key="1">
    <source>
        <dbReference type="EMBL" id="KAG6415109.1"/>
    </source>
</evidence>
<reference evidence="1" key="2">
    <citation type="submission" date="2020-08" db="EMBL/GenBank/DDBJ databases">
        <title>Plant Genome Project.</title>
        <authorList>
            <person name="Zhang R.-G."/>
        </authorList>
    </citation>
    <scope>NUCLEOTIDE SEQUENCE</scope>
    <source>
        <strain evidence="1">Huo1</strain>
        <tissue evidence="1">Leaf</tissue>
    </source>
</reference>
<accession>A0A8X8ZT24</accession>
<dbReference type="PANTHER" id="PTHR37720">
    <property type="entry name" value="OS10G0481400 PROTEIN"/>
    <property type="match status" value="1"/>
</dbReference>
<sequence>MISVLAQERLLGAALGSLLTGGVVFELRRSIYKSINQYEPQENLISAMNFHFFVLGWVLGSARARSEVVRTGSKVVDYAASLA</sequence>
<keyword evidence="2" id="KW-1185">Reference proteome</keyword>
<organism evidence="1">
    <name type="scientific">Salvia splendens</name>
    <name type="common">Scarlet sage</name>
    <dbReference type="NCBI Taxonomy" id="180675"/>
    <lineage>
        <taxon>Eukaryota</taxon>
        <taxon>Viridiplantae</taxon>
        <taxon>Streptophyta</taxon>
        <taxon>Embryophyta</taxon>
        <taxon>Tracheophyta</taxon>
        <taxon>Spermatophyta</taxon>
        <taxon>Magnoliopsida</taxon>
        <taxon>eudicotyledons</taxon>
        <taxon>Gunneridae</taxon>
        <taxon>Pentapetalae</taxon>
        <taxon>asterids</taxon>
        <taxon>lamiids</taxon>
        <taxon>Lamiales</taxon>
        <taxon>Lamiaceae</taxon>
        <taxon>Nepetoideae</taxon>
        <taxon>Mentheae</taxon>
        <taxon>Salviinae</taxon>
        <taxon>Salvia</taxon>
        <taxon>Salvia subgen. Calosphace</taxon>
        <taxon>core Calosphace</taxon>
    </lineage>
</organism>